<keyword evidence="2" id="KW-0813">Transport</keyword>
<dbReference type="Proteomes" id="UP000294830">
    <property type="component" value="Unassembled WGS sequence"/>
</dbReference>
<evidence type="ECO:0000313" key="8">
    <source>
        <dbReference type="Proteomes" id="UP000294830"/>
    </source>
</evidence>
<dbReference type="InterPro" id="IPR011701">
    <property type="entry name" value="MFS"/>
</dbReference>
<dbReference type="InterPro" id="IPR036259">
    <property type="entry name" value="MFS_trans_sf"/>
</dbReference>
<dbReference type="Gene3D" id="1.20.1250.20">
    <property type="entry name" value="MFS general substrate transporter like domains"/>
    <property type="match status" value="2"/>
</dbReference>
<accession>A0A4R2EK51</accession>
<evidence type="ECO:0000256" key="4">
    <source>
        <dbReference type="ARBA" id="ARBA00022989"/>
    </source>
</evidence>
<comment type="caution">
    <text evidence="7">The sequence shown here is derived from an EMBL/GenBank/DDBJ whole genome shotgun (WGS) entry which is preliminary data.</text>
</comment>
<dbReference type="PANTHER" id="PTHR12778:SF10">
    <property type="entry name" value="MAJOR FACILITATOR SUPERFAMILY DOMAIN-CONTAINING PROTEIN 3"/>
    <property type="match status" value="1"/>
</dbReference>
<proteinExistence type="predicted"/>
<name>A0A4R2EK51_9BACT</name>
<feature type="transmembrane region" description="Helical" evidence="6">
    <location>
        <begin position="184"/>
        <end position="204"/>
    </location>
</feature>
<feature type="transmembrane region" description="Helical" evidence="6">
    <location>
        <begin position="12"/>
        <end position="34"/>
    </location>
</feature>
<evidence type="ECO:0000256" key="6">
    <source>
        <dbReference type="SAM" id="Phobius"/>
    </source>
</evidence>
<keyword evidence="4 6" id="KW-1133">Transmembrane helix</keyword>
<dbReference type="GO" id="GO:0016020">
    <property type="term" value="C:membrane"/>
    <property type="evidence" value="ECO:0007669"/>
    <property type="project" value="UniProtKB-SubCell"/>
</dbReference>
<gene>
    <name evidence="7" type="ORF">CLV25_106139</name>
</gene>
<dbReference type="Pfam" id="PF07690">
    <property type="entry name" value="MFS_1"/>
    <property type="match status" value="1"/>
</dbReference>
<feature type="transmembrane region" description="Helical" evidence="6">
    <location>
        <begin position="46"/>
        <end position="63"/>
    </location>
</feature>
<evidence type="ECO:0000256" key="3">
    <source>
        <dbReference type="ARBA" id="ARBA00022692"/>
    </source>
</evidence>
<dbReference type="EMBL" id="SLWB01000006">
    <property type="protein sequence ID" value="TCN68557.1"/>
    <property type="molecule type" value="Genomic_DNA"/>
</dbReference>
<organism evidence="7 8">
    <name type="scientific">Acetobacteroides hydrogenigenes</name>
    <dbReference type="NCBI Taxonomy" id="979970"/>
    <lineage>
        <taxon>Bacteria</taxon>
        <taxon>Pseudomonadati</taxon>
        <taxon>Bacteroidota</taxon>
        <taxon>Bacteroidia</taxon>
        <taxon>Bacteroidales</taxon>
        <taxon>Rikenellaceae</taxon>
        <taxon>Acetobacteroides</taxon>
    </lineage>
</organism>
<feature type="transmembrane region" description="Helical" evidence="6">
    <location>
        <begin position="225"/>
        <end position="246"/>
    </location>
</feature>
<feature type="transmembrane region" description="Helical" evidence="6">
    <location>
        <begin position="107"/>
        <end position="129"/>
    </location>
</feature>
<comment type="subcellular location">
    <subcellularLocation>
        <location evidence="1">Membrane</location>
        <topology evidence="1">Multi-pass membrane protein</topology>
    </subcellularLocation>
</comment>
<feature type="transmembrane region" description="Helical" evidence="6">
    <location>
        <begin position="310"/>
        <end position="328"/>
    </location>
</feature>
<dbReference type="SUPFAM" id="SSF103473">
    <property type="entry name" value="MFS general substrate transporter"/>
    <property type="match status" value="1"/>
</dbReference>
<dbReference type="GO" id="GO:0022857">
    <property type="term" value="F:transmembrane transporter activity"/>
    <property type="evidence" value="ECO:0007669"/>
    <property type="project" value="InterPro"/>
</dbReference>
<feature type="transmembrane region" description="Helical" evidence="6">
    <location>
        <begin position="348"/>
        <end position="365"/>
    </location>
</feature>
<dbReference type="OrthoDB" id="9787815at2"/>
<protein>
    <submittedName>
        <fullName evidence="7">PAT family beta-lactamase induction signal transducer AmpG</fullName>
    </submittedName>
</protein>
<keyword evidence="3 6" id="KW-0812">Transmembrane</keyword>
<feature type="transmembrane region" description="Helical" evidence="6">
    <location>
        <begin position="145"/>
        <end position="164"/>
    </location>
</feature>
<feature type="transmembrane region" description="Helical" evidence="6">
    <location>
        <begin position="75"/>
        <end position="95"/>
    </location>
</feature>
<evidence type="ECO:0000313" key="7">
    <source>
        <dbReference type="EMBL" id="TCN68557.1"/>
    </source>
</evidence>
<dbReference type="RefSeq" id="WP_131839134.1">
    <property type="nucleotide sequence ID" value="NZ_SLWB01000006.1"/>
</dbReference>
<feature type="transmembrane region" description="Helical" evidence="6">
    <location>
        <begin position="281"/>
        <end position="303"/>
    </location>
</feature>
<dbReference type="PANTHER" id="PTHR12778">
    <property type="entry name" value="SOLUTE CARRIER FAMILY 33 ACETYL-COA TRANSPORTER -RELATED"/>
    <property type="match status" value="1"/>
</dbReference>
<evidence type="ECO:0000256" key="5">
    <source>
        <dbReference type="ARBA" id="ARBA00023136"/>
    </source>
</evidence>
<dbReference type="AlphaFoldDB" id="A0A4R2EK51"/>
<keyword evidence="8" id="KW-1185">Reference proteome</keyword>
<dbReference type="InterPro" id="IPR004752">
    <property type="entry name" value="AmpG_permease/AT-1"/>
</dbReference>
<evidence type="ECO:0000256" key="1">
    <source>
        <dbReference type="ARBA" id="ARBA00004141"/>
    </source>
</evidence>
<feature type="transmembrane region" description="Helical" evidence="6">
    <location>
        <begin position="372"/>
        <end position="392"/>
    </location>
</feature>
<keyword evidence="5 6" id="KW-0472">Membrane</keyword>
<evidence type="ECO:0000256" key="2">
    <source>
        <dbReference type="ARBA" id="ARBA00022448"/>
    </source>
</evidence>
<reference evidence="7 8" key="1">
    <citation type="submission" date="2019-03" db="EMBL/GenBank/DDBJ databases">
        <title>Genomic Encyclopedia of Archaeal and Bacterial Type Strains, Phase II (KMG-II): from individual species to whole genera.</title>
        <authorList>
            <person name="Goeker M."/>
        </authorList>
    </citation>
    <scope>NUCLEOTIDE SEQUENCE [LARGE SCALE GENOMIC DNA]</scope>
    <source>
        <strain evidence="7 8">RL-C</strain>
    </source>
</reference>
<sequence length="433" mass="48364">MKELEKKKNHWSWIPTLYFAQGLPYVAVMTIAVIMYKRLGLSNTDIALYTSWLYLPWVIKPLWSPFVDIVKTKRWWIITMQGLVAAAFASIAFFIPTSNYVQITLAFFWLMAFSSATHDIAADGFYMLALKTGEQSFFVGIRNTFYRLANITGQGLLVMFAGALEDGIIHPSTKGNIPVAWSMTFYLLAALFIGFTIYHFIVLPKPKDDSKENETVNAKNLIKEFWLTFVSYFKKKNIGLALFFLLSYRLGESQLAKIASPFLLDKTSSGGLGLSTSTVGLAYGTIGVAALLLGGILGGLLVSKNGFKKWIIPMALAINIPDLLYVYMAHTQLQSIPMIVGAVALEQLGYGFGFTAYMLFLIYVADGPHKTAHYAIGTGFMALGMMLPGMAAGIIEEWLGYTNFFWWVCAWTLPGIYASYLVYRKIEPEFGKK</sequence>
<feature type="transmembrane region" description="Helical" evidence="6">
    <location>
        <begin position="404"/>
        <end position="423"/>
    </location>
</feature>